<evidence type="ECO:0000256" key="5">
    <source>
        <dbReference type="ARBA" id="ARBA00023002"/>
    </source>
</evidence>
<evidence type="ECO:0008006" key="12">
    <source>
        <dbReference type="Google" id="ProtNLM"/>
    </source>
</evidence>
<keyword evidence="8" id="KW-0503">Monooxygenase</keyword>
<comment type="similarity">
    <text evidence="2 8">Belongs to the cytochrome P450 family.</text>
</comment>
<evidence type="ECO:0000256" key="8">
    <source>
        <dbReference type="RuleBase" id="RU000461"/>
    </source>
</evidence>
<dbReference type="SUPFAM" id="SSF48264">
    <property type="entry name" value="Cytochrome P450"/>
    <property type="match status" value="1"/>
</dbReference>
<evidence type="ECO:0000256" key="1">
    <source>
        <dbReference type="ARBA" id="ARBA00001971"/>
    </source>
</evidence>
<dbReference type="InterPro" id="IPR002401">
    <property type="entry name" value="Cyt_P450_E_grp-I"/>
</dbReference>
<dbReference type="STRING" id="1531966.A0A0A1T7P4"/>
<proteinExistence type="inferred from homology"/>
<dbReference type="EMBL" id="CDHN01000001">
    <property type="protein sequence ID" value="CEJ82307.1"/>
    <property type="molecule type" value="Genomic_DNA"/>
</dbReference>
<gene>
    <name evidence="10" type="ORF">VHEMI02378</name>
</gene>
<evidence type="ECO:0000256" key="4">
    <source>
        <dbReference type="ARBA" id="ARBA00022723"/>
    </source>
</evidence>
<dbReference type="Pfam" id="PF00067">
    <property type="entry name" value="p450"/>
    <property type="match status" value="1"/>
</dbReference>
<dbReference type="GO" id="GO:0020037">
    <property type="term" value="F:heme binding"/>
    <property type="evidence" value="ECO:0007669"/>
    <property type="project" value="InterPro"/>
</dbReference>
<protein>
    <recommendedName>
        <fullName evidence="12">Cytochrome P450</fullName>
    </recommendedName>
</protein>
<dbReference type="GO" id="GO:0004497">
    <property type="term" value="F:monooxygenase activity"/>
    <property type="evidence" value="ECO:0007669"/>
    <property type="project" value="UniProtKB-KW"/>
</dbReference>
<organism evidence="10 11">
    <name type="scientific">[Torrubiella] hemipterigena</name>
    <dbReference type="NCBI Taxonomy" id="1531966"/>
    <lineage>
        <taxon>Eukaryota</taxon>
        <taxon>Fungi</taxon>
        <taxon>Dikarya</taxon>
        <taxon>Ascomycota</taxon>
        <taxon>Pezizomycotina</taxon>
        <taxon>Sordariomycetes</taxon>
        <taxon>Hypocreomycetidae</taxon>
        <taxon>Hypocreales</taxon>
        <taxon>Clavicipitaceae</taxon>
        <taxon>Clavicipitaceae incertae sedis</taxon>
        <taxon>'Torrubiella' clade</taxon>
    </lineage>
</organism>
<dbReference type="InterPro" id="IPR036396">
    <property type="entry name" value="Cyt_P450_sf"/>
</dbReference>
<keyword evidence="6 7" id="KW-0408">Iron</keyword>
<evidence type="ECO:0000313" key="10">
    <source>
        <dbReference type="EMBL" id="CEJ82307.1"/>
    </source>
</evidence>
<sequence>MPSLFIIHLFFFSFLLLNLISHSTSHSPSFLIPTKQTIHPSIHPPLPPQPQQRILMDFIKDLVVSSNVVLLATATYVCIAVYRTYSKPISRLPGPWWSNWTFIPQKSYLMSGKGPLYAYNLHKKYGPIVRIAPDEVSINQIDDIKIVYSMRETFIKAATYRKLAPSRTDSMFNTSNVDTHRRYRRMLARPMSETALKSHIGEVHDRVNLTVSKMAKELETRGAIDIYKWWFFFTTDTIGDLTFGTSFNMTESGVKNQYFGDLQAVNKMGGIRVMFPSLIKLAKYVPIPLIDAAREGSERIRRYAIKFLETQKKGALSGDCVKDTLFSNIVRANNDETLSFEEVIVNAQSYIVAGSDTTSNTLTFLVWAVAHHPEIQQKLVNEVQALAEGFSEADTRELKYLDQVVQETLRLYAAAPTTLPREVPAEGVVLSGYALNGGVTVGTSAYMMHRDPVIFPDPYAFKPERWENPTKEMKDAFMAFGRGARTCIGLHLAMIEIRLAVSTFYRQFPNVKMSAKEGMSEKDMEPETYFLYTPSGARCLVEA</sequence>
<evidence type="ECO:0000256" key="3">
    <source>
        <dbReference type="ARBA" id="ARBA00022617"/>
    </source>
</evidence>
<keyword evidence="3 7" id="KW-0349">Heme</keyword>
<evidence type="ECO:0000256" key="7">
    <source>
        <dbReference type="PIRSR" id="PIRSR602401-1"/>
    </source>
</evidence>
<name>A0A0A1T7P4_9HYPO</name>
<dbReference type="CDD" id="cd11059">
    <property type="entry name" value="CYP_fungal"/>
    <property type="match status" value="1"/>
</dbReference>
<dbReference type="InterPro" id="IPR050121">
    <property type="entry name" value="Cytochrome_P450_monoxygenase"/>
</dbReference>
<dbReference type="OrthoDB" id="1470350at2759"/>
<dbReference type="HOGENOM" id="CLU_001570_14_2_1"/>
<feature type="signal peptide" evidence="9">
    <location>
        <begin position="1"/>
        <end position="25"/>
    </location>
</feature>
<comment type="cofactor">
    <cofactor evidence="1 7">
        <name>heme</name>
        <dbReference type="ChEBI" id="CHEBI:30413"/>
    </cofactor>
</comment>
<dbReference type="AlphaFoldDB" id="A0A0A1T7P4"/>
<dbReference type="InterPro" id="IPR001128">
    <property type="entry name" value="Cyt_P450"/>
</dbReference>
<keyword evidence="4 7" id="KW-0479">Metal-binding</keyword>
<feature type="chain" id="PRO_5001979373" description="Cytochrome P450" evidence="9">
    <location>
        <begin position="26"/>
        <end position="543"/>
    </location>
</feature>
<reference evidence="10 11" key="1">
    <citation type="journal article" date="2015" name="Genome Announc.">
        <title>Draft Genome Sequence and Gene Annotation of the Entomopathogenic Fungus Verticillium hemipterigenum.</title>
        <authorList>
            <person name="Horn F."/>
            <person name="Habel A."/>
            <person name="Scharf D.H."/>
            <person name="Dworschak J."/>
            <person name="Brakhage A.A."/>
            <person name="Guthke R."/>
            <person name="Hertweck C."/>
            <person name="Linde J."/>
        </authorList>
    </citation>
    <scope>NUCLEOTIDE SEQUENCE [LARGE SCALE GENOMIC DNA]</scope>
</reference>
<evidence type="ECO:0000256" key="6">
    <source>
        <dbReference type="ARBA" id="ARBA00023004"/>
    </source>
</evidence>
<accession>A0A0A1T7P4</accession>
<keyword evidence="9" id="KW-0732">Signal</keyword>
<dbReference type="PRINTS" id="PR00463">
    <property type="entry name" value="EP450I"/>
</dbReference>
<keyword evidence="11" id="KW-1185">Reference proteome</keyword>
<dbReference type="GO" id="GO:0016705">
    <property type="term" value="F:oxidoreductase activity, acting on paired donors, with incorporation or reduction of molecular oxygen"/>
    <property type="evidence" value="ECO:0007669"/>
    <property type="project" value="InterPro"/>
</dbReference>
<feature type="binding site" description="axial binding residue" evidence="7">
    <location>
        <position position="487"/>
    </location>
    <ligand>
        <name>heme</name>
        <dbReference type="ChEBI" id="CHEBI:30413"/>
    </ligand>
    <ligandPart>
        <name>Fe</name>
        <dbReference type="ChEBI" id="CHEBI:18248"/>
    </ligandPart>
</feature>
<evidence type="ECO:0000256" key="9">
    <source>
        <dbReference type="SAM" id="SignalP"/>
    </source>
</evidence>
<dbReference type="Proteomes" id="UP000039046">
    <property type="component" value="Unassembled WGS sequence"/>
</dbReference>
<dbReference type="PANTHER" id="PTHR24305:SF96">
    <property type="entry name" value="CYTOCHROME P450 MONOOXYGENASE STCB-RELATED"/>
    <property type="match status" value="1"/>
</dbReference>
<keyword evidence="5 8" id="KW-0560">Oxidoreductase</keyword>
<dbReference type="PANTHER" id="PTHR24305">
    <property type="entry name" value="CYTOCHROME P450"/>
    <property type="match status" value="1"/>
</dbReference>
<dbReference type="GO" id="GO:0005506">
    <property type="term" value="F:iron ion binding"/>
    <property type="evidence" value="ECO:0007669"/>
    <property type="project" value="InterPro"/>
</dbReference>
<evidence type="ECO:0000313" key="11">
    <source>
        <dbReference type="Proteomes" id="UP000039046"/>
    </source>
</evidence>
<dbReference type="PRINTS" id="PR00385">
    <property type="entry name" value="P450"/>
</dbReference>
<dbReference type="InterPro" id="IPR017972">
    <property type="entry name" value="Cyt_P450_CS"/>
</dbReference>
<evidence type="ECO:0000256" key="2">
    <source>
        <dbReference type="ARBA" id="ARBA00010617"/>
    </source>
</evidence>
<dbReference type="PROSITE" id="PS00086">
    <property type="entry name" value="CYTOCHROME_P450"/>
    <property type="match status" value="1"/>
</dbReference>
<dbReference type="Gene3D" id="1.10.630.10">
    <property type="entry name" value="Cytochrome P450"/>
    <property type="match status" value="1"/>
</dbReference>